<comment type="caution">
    <text evidence="2">The sequence shown here is derived from an EMBL/GenBank/DDBJ whole genome shotgun (WGS) entry which is preliminary data.</text>
</comment>
<reference evidence="2 3" key="2">
    <citation type="submission" date="2018-03" db="EMBL/GenBank/DDBJ databases">
        <title>Draft genome of Pseudomonas putida strain KT-27.</title>
        <authorList>
            <person name="Yoshizawa S."/>
            <person name="Khan N.H."/>
            <person name="Nishimura M."/>
            <person name="Chiura H.X."/>
            <person name="Ogura Y."/>
            <person name="Hayashi T."/>
            <person name="Kogure K."/>
        </authorList>
    </citation>
    <scope>NUCLEOTIDE SEQUENCE [LARGE SCALE GENOMIC DNA]</scope>
    <source>
        <strain evidence="2 3">KT-27</strain>
    </source>
</reference>
<sequence>MTDHDPQHTGDKVPRPLSSEQTQQGQRVEGKPLERPDPDTETVDKVITPTSIKELEEQTAEIERRLREAREKGL</sequence>
<protein>
    <submittedName>
        <fullName evidence="2">Uncharacterized protein</fullName>
    </submittedName>
</protein>
<feature type="compositionally biased region" description="Basic and acidic residues" evidence="1">
    <location>
        <begin position="28"/>
        <end position="44"/>
    </location>
</feature>
<feature type="region of interest" description="Disordered" evidence="1">
    <location>
        <begin position="1"/>
        <end position="44"/>
    </location>
</feature>
<gene>
    <name evidence="2" type="ORF">BGP80_14785</name>
</gene>
<name>A0A2S3WDZ9_PSEPU</name>
<organism evidence="2 3">
    <name type="scientific">Pseudomonas putida</name>
    <name type="common">Arthrobacter siderocapsulatus</name>
    <dbReference type="NCBI Taxonomy" id="303"/>
    <lineage>
        <taxon>Bacteria</taxon>
        <taxon>Pseudomonadati</taxon>
        <taxon>Pseudomonadota</taxon>
        <taxon>Gammaproteobacteria</taxon>
        <taxon>Pseudomonadales</taxon>
        <taxon>Pseudomonadaceae</taxon>
        <taxon>Pseudomonas</taxon>
    </lineage>
</organism>
<evidence type="ECO:0000313" key="3">
    <source>
        <dbReference type="Proteomes" id="UP000237194"/>
    </source>
</evidence>
<dbReference type="AlphaFoldDB" id="A0A2S3WDZ9"/>
<accession>A0A2S3WDZ9</accession>
<reference evidence="2 3" key="1">
    <citation type="submission" date="2016-08" db="EMBL/GenBank/DDBJ databases">
        <authorList>
            <person name="Seilhamer J.J."/>
        </authorList>
    </citation>
    <scope>NUCLEOTIDE SEQUENCE [LARGE SCALE GENOMIC DNA]</scope>
    <source>
        <strain evidence="2 3">KT-27</strain>
    </source>
</reference>
<dbReference type="RefSeq" id="WP_103437233.1">
    <property type="nucleotide sequence ID" value="NZ_MIND01000018.1"/>
</dbReference>
<evidence type="ECO:0000256" key="1">
    <source>
        <dbReference type="SAM" id="MobiDB-lite"/>
    </source>
</evidence>
<dbReference type="EMBL" id="MIND01000018">
    <property type="protein sequence ID" value="POF89162.1"/>
    <property type="molecule type" value="Genomic_DNA"/>
</dbReference>
<evidence type="ECO:0000313" key="2">
    <source>
        <dbReference type="EMBL" id="POF89162.1"/>
    </source>
</evidence>
<proteinExistence type="predicted"/>
<feature type="compositionally biased region" description="Basic and acidic residues" evidence="1">
    <location>
        <begin position="1"/>
        <end position="14"/>
    </location>
</feature>
<dbReference type="Proteomes" id="UP000237194">
    <property type="component" value="Unassembled WGS sequence"/>
</dbReference>